<feature type="region of interest" description="Disordered" evidence="3">
    <location>
        <begin position="1"/>
        <end position="47"/>
    </location>
</feature>
<dbReference type="Pfam" id="PF07064">
    <property type="entry name" value="RIC1"/>
    <property type="match status" value="1"/>
</dbReference>
<feature type="compositionally biased region" description="Basic and acidic residues" evidence="3">
    <location>
        <begin position="391"/>
        <end position="403"/>
    </location>
</feature>
<dbReference type="GO" id="GO:0005829">
    <property type="term" value="C:cytosol"/>
    <property type="evidence" value="ECO:0007669"/>
    <property type="project" value="TreeGrafter"/>
</dbReference>
<evidence type="ECO:0000256" key="2">
    <source>
        <dbReference type="ARBA" id="ARBA00023136"/>
    </source>
</evidence>
<feature type="region of interest" description="Disordered" evidence="3">
    <location>
        <begin position="109"/>
        <end position="148"/>
    </location>
</feature>
<dbReference type="GO" id="GO:0034066">
    <property type="term" value="C:Ric1-Rgp1 guanyl-nucleotide exchange factor complex"/>
    <property type="evidence" value="ECO:0007669"/>
    <property type="project" value="InterPro"/>
</dbReference>
<dbReference type="KEGG" id="bbes:BESB_075610"/>
<sequence length="466" mass="50846">MASQRKLAASDGRELAQPGSEKRWGRADRATHGKRTETGMNSARRPQDTRIVMAARSRLTALQRRRDVRVRSSVSIAFCELKTSLKPFLSWLHERIRTACRSPLSCLSGPSLSPSSGSDVPLPSSASSRSVARAGSHGALSPHPAASSPSAELSLQQRFAVAQEALTALPGGAALYLFLHLLSRHSPSTLAKTVASCVRKTEPTLAPLVLFPLLGSPPATYFEDAMKRQLLHTASIYLLVLQNTEGCLVVRQKRALPLLRAALRLGVAGLARKLVRFVLALLVAYPARKRAENSACEATGDPTESAKARQASVHALREGNCEEDIVVPWSGAGGAPALWAPPALFQERRRSRSHAARSRAEEKPAREGEQLHSQVEEEEGSRRAQKAKHGQRAEERAERQADAKADEERAIFQLYRDVVAIVEDCLLSSLVHLQWLRVFSVDKCPRARSACLALSPPPSYLSRLFA</sequence>
<dbReference type="PANTHER" id="PTHR22746">
    <property type="entry name" value="RAB6A-GEF COMPLEX PARTNER PROTEIN 1"/>
    <property type="match status" value="1"/>
</dbReference>
<organism evidence="5 6">
    <name type="scientific">Besnoitia besnoiti</name>
    <name type="common">Apicomplexan protozoan</name>
    <dbReference type="NCBI Taxonomy" id="94643"/>
    <lineage>
        <taxon>Eukaryota</taxon>
        <taxon>Sar</taxon>
        <taxon>Alveolata</taxon>
        <taxon>Apicomplexa</taxon>
        <taxon>Conoidasida</taxon>
        <taxon>Coccidia</taxon>
        <taxon>Eucoccidiorida</taxon>
        <taxon>Eimeriorina</taxon>
        <taxon>Sarcocystidae</taxon>
        <taxon>Besnoitia</taxon>
    </lineage>
</organism>
<comment type="subcellular location">
    <subcellularLocation>
        <location evidence="1">Membrane</location>
    </subcellularLocation>
</comment>
<dbReference type="RefSeq" id="XP_029218418.1">
    <property type="nucleotide sequence ID" value="XM_029365934.1"/>
</dbReference>
<feature type="domain" description="RIC1 C-terminal alpha solenoid region" evidence="4">
    <location>
        <begin position="173"/>
        <end position="281"/>
    </location>
</feature>
<reference evidence="5 6" key="1">
    <citation type="submission" date="2017-09" db="EMBL/GenBank/DDBJ databases">
        <title>Genome sequencing of Besnoitia besnoiti strain Bb-Ger1.</title>
        <authorList>
            <person name="Schares G."/>
            <person name="Venepally P."/>
            <person name="Lorenzi H.A."/>
        </authorList>
    </citation>
    <scope>NUCLEOTIDE SEQUENCE [LARGE SCALE GENOMIC DNA]</scope>
    <source>
        <strain evidence="5 6">Bb-Ger1</strain>
    </source>
</reference>
<keyword evidence="2" id="KW-0472">Membrane</keyword>
<dbReference type="EMBL" id="NWUJ01000007">
    <property type="protein sequence ID" value="PFH34409.1"/>
    <property type="molecule type" value="Genomic_DNA"/>
</dbReference>
<accession>A0A2A9M942</accession>
<dbReference type="GO" id="GO:0000139">
    <property type="term" value="C:Golgi membrane"/>
    <property type="evidence" value="ECO:0007669"/>
    <property type="project" value="TreeGrafter"/>
</dbReference>
<protein>
    <submittedName>
        <fullName evidence="5">RIC1 protein</fullName>
    </submittedName>
</protein>
<dbReference type="InterPro" id="IPR040096">
    <property type="entry name" value="Ric1"/>
</dbReference>
<evidence type="ECO:0000256" key="1">
    <source>
        <dbReference type="ARBA" id="ARBA00004370"/>
    </source>
</evidence>
<dbReference type="VEuPathDB" id="ToxoDB:BESB_075610"/>
<proteinExistence type="predicted"/>
<evidence type="ECO:0000313" key="5">
    <source>
        <dbReference type="EMBL" id="PFH34409.1"/>
    </source>
</evidence>
<evidence type="ECO:0000313" key="6">
    <source>
        <dbReference type="Proteomes" id="UP000224006"/>
    </source>
</evidence>
<feature type="region of interest" description="Disordered" evidence="3">
    <location>
        <begin position="293"/>
        <end position="314"/>
    </location>
</feature>
<dbReference type="GO" id="GO:0006886">
    <property type="term" value="P:intracellular protein transport"/>
    <property type="evidence" value="ECO:0007669"/>
    <property type="project" value="InterPro"/>
</dbReference>
<dbReference type="GO" id="GO:0042147">
    <property type="term" value="P:retrograde transport, endosome to Golgi"/>
    <property type="evidence" value="ECO:0007669"/>
    <property type="project" value="TreeGrafter"/>
</dbReference>
<comment type="caution">
    <text evidence="5">The sequence shown here is derived from an EMBL/GenBank/DDBJ whole genome shotgun (WGS) entry which is preliminary data.</text>
</comment>
<keyword evidence="6" id="KW-1185">Reference proteome</keyword>
<evidence type="ECO:0000256" key="3">
    <source>
        <dbReference type="SAM" id="MobiDB-lite"/>
    </source>
</evidence>
<dbReference type="Proteomes" id="UP000224006">
    <property type="component" value="Unassembled WGS sequence"/>
</dbReference>
<dbReference type="STRING" id="94643.A0A2A9M942"/>
<feature type="compositionally biased region" description="Basic and acidic residues" evidence="3">
    <location>
        <begin position="358"/>
        <end position="370"/>
    </location>
</feature>
<gene>
    <name evidence="5" type="ORF">BESB_075610</name>
</gene>
<dbReference type="OrthoDB" id="347593at2759"/>
<dbReference type="PANTHER" id="PTHR22746:SF10">
    <property type="entry name" value="GUANINE NUCLEOTIDE EXCHANGE FACTOR SUBUNIT RIC1"/>
    <property type="match status" value="1"/>
</dbReference>
<name>A0A2A9M942_BESBE</name>
<dbReference type="InterPro" id="IPR009771">
    <property type="entry name" value="RIC1_C"/>
</dbReference>
<feature type="compositionally biased region" description="Basic and acidic residues" evidence="3">
    <location>
        <begin position="20"/>
        <end position="37"/>
    </location>
</feature>
<feature type="region of interest" description="Disordered" evidence="3">
    <location>
        <begin position="350"/>
        <end position="403"/>
    </location>
</feature>
<evidence type="ECO:0000259" key="4">
    <source>
        <dbReference type="Pfam" id="PF07064"/>
    </source>
</evidence>
<dbReference type="GeneID" id="40312487"/>
<dbReference type="AlphaFoldDB" id="A0A2A9M942"/>